<evidence type="ECO:0000256" key="3">
    <source>
        <dbReference type="SAM" id="Phobius"/>
    </source>
</evidence>
<evidence type="ECO:0000256" key="2">
    <source>
        <dbReference type="SAM" id="MobiDB-lite"/>
    </source>
</evidence>
<dbReference type="InterPro" id="IPR004474">
    <property type="entry name" value="LytR_CpsA_psr"/>
</dbReference>
<evidence type="ECO:0000256" key="1">
    <source>
        <dbReference type="ARBA" id="ARBA00006068"/>
    </source>
</evidence>
<dbReference type="KEGG" id="ksk:KSE_25030"/>
<keyword evidence="3" id="KW-1133">Transmembrane helix</keyword>
<proteinExistence type="inferred from homology"/>
<evidence type="ECO:0000259" key="5">
    <source>
        <dbReference type="Pfam" id="PF13399"/>
    </source>
</evidence>
<feature type="region of interest" description="Disordered" evidence="2">
    <location>
        <begin position="494"/>
        <end position="570"/>
    </location>
</feature>
<keyword evidence="7" id="KW-1185">Reference proteome</keyword>
<feature type="region of interest" description="Disordered" evidence="2">
    <location>
        <begin position="372"/>
        <end position="407"/>
    </location>
</feature>
<dbReference type="InterPro" id="IPR050922">
    <property type="entry name" value="LytR/CpsA/Psr_CW_biosynth"/>
</dbReference>
<feature type="compositionally biased region" description="Basic and acidic residues" evidence="2">
    <location>
        <begin position="25"/>
        <end position="43"/>
    </location>
</feature>
<dbReference type="Gene3D" id="3.30.70.2390">
    <property type="match status" value="1"/>
</dbReference>
<feature type="transmembrane region" description="Helical" evidence="3">
    <location>
        <begin position="51"/>
        <end position="71"/>
    </location>
</feature>
<evidence type="ECO:0000313" key="7">
    <source>
        <dbReference type="Proteomes" id="UP000007076"/>
    </source>
</evidence>
<dbReference type="Pfam" id="PF03816">
    <property type="entry name" value="LytR_cpsA_psr"/>
    <property type="match status" value="1"/>
</dbReference>
<evidence type="ECO:0000259" key="4">
    <source>
        <dbReference type="Pfam" id="PF03816"/>
    </source>
</evidence>
<accession>E4NAT6</accession>
<evidence type="ECO:0000313" key="6">
    <source>
        <dbReference type="EMBL" id="BAJ28317.1"/>
    </source>
</evidence>
<keyword evidence="3" id="KW-0472">Membrane</keyword>
<feature type="compositionally biased region" description="Low complexity" evidence="2">
    <location>
        <begin position="510"/>
        <end position="532"/>
    </location>
</feature>
<dbReference type="EMBL" id="AP010968">
    <property type="protein sequence ID" value="BAJ28317.1"/>
    <property type="molecule type" value="Genomic_DNA"/>
</dbReference>
<dbReference type="HOGENOM" id="CLU_016455_0_0_11"/>
<feature type="region of interest" description="Disordered" evidence="2">
    <location>
        <begin position="25"/>
        <end position="47"/>
    </location>
</feature>
<protein>
    <submittedName>
        <fullName evidence="6">Putative lytR family regulatory protein</fullName>
    </submittedName>
</protein>
<feature type="domain" description="Cell envelope-related transcriptional attenuator" evidence="4">
    <location>
        <begin position="130"/>
        <end position="289"/>
    </location>
</feature>
<keyword evidence="3" id="KW-0812">Transmembrane</keyword>
<gene>
    <name evidence="6" type="ordered locus">KSE_25030</name>
</gene>
<dbReference type="AlphaFoldDB" id="E4NAT6"/>
<dbReference type="Pfam" id="PF13399">
    <property type="entry name" value="LytR_C"/>
    <property type="match status" value="1"/>
</dbReference>
<feature type="compositionally biased region" description="Low complexity" evidence="2">
    <location>
        <begin position="392"/>
        <end position="407"/>
    </location>
</feature>
<dbReference type="PATRIC" id="fig|452652.3.peg.2507"/>
<reference evidence="6 7" key="1">
    <citation type="journal article" date="2010" name="DNA Res.">
        <title>Genome sequence of Kitasatospora setae NBRC 14216T: an evolutionary snapshot of the family Streptomycetaceae.</title>
        <authorList>
            <person name="Ichikawa N."/>
            <person name="Oguchi A."/>
            <person name="Ikeda H."/>
            <person name="Ishikawa J."/>
            <person name="Kitani S."/>
            <person name="Watanabe Y."/>
            <person name="Nakamura S."/>
            <person name="Katano Y."/>
            <person name="Kishi E."/>
            <person name="Sasagawa M."/>
            <person name="Ankai A."/>
            <person name="Fukui S."/>
            <person name="Hashimoto Y."/>
            <person name="Kamata S."/>
            <person name="Otoguro M."/>
            <person name="Tanikawa S."/>
            <person name="Nihira T."/>
            <person name="Horinouchi S."/>
            <person name="Ohnishi Y."/>
            <person name="Hayakawa M."/>
            <person name="Kuzuyama T."/>
            <person name="Arisawa A."/>
            <person name="Nomoto F."/>
            <person name="Miura H."/>
            <person name="Takahashi Y."/>
            <person name="Fujita N."/>
        </authorList>
    </citation>
    <scope>NUCLEOTIDE SEQUENCE [LARGE SCALE GENOMIC DNA]</scope>
    <source>
        <strain evidence="7">ATCC 33774 / DSM 43861 / JCM 3304 / KCC A-0304 / NBRC 14216 / KM-6054</strain>
    </source>
</reference>
<dbReference type="STRING" id="452652.KSE_25030"/>
<organism evidence="6 7">
    <name type="scientific">Kitasatospora setae (strain ATCC 33774 / DSM 43861 / JCM 3304 / KCC A-0304 / NBRC 14216 / KM-6054)</name>
    <name type="common">Streptomyces setae</name>
    <dbReference type="NCBI Taxonomy" id="452652"/>
    <lineage>
        <taxon>Bacteria</taxon>
        <taxon>Bacillati</taxon>
        <taxon>Actinomycetota</taxon>
        <taxon>Actinomycetes</taxon>
        <taxon>Kitasatosporales</taxon>
        <taxon>Streptomycetaceae</taxon>
        <taxon>Kitasatospora</taxon>
    </lineage>
</organism>
<feature type="compositionally biased region" description="Low complexity" evidence="2">
    <location>
        <begin position="374"/>
        <end position="384"/>
    </location>
</feature>
<dbReference type="PANTHER" id="PTHR33392">
    <property type="entry name" value="POLYISOPRENYL-TEICHOIC ACID--PEPTIDOGLYCAN TEICHOIC ACID TRANSFERASE TAGU"/>
    <property type="match status" value="1"/>
</dbReference>
<sequence length="570" mass="58382">MTRADPQCRGSAECLPSGTSCRRAQRDLRPMTDAKHDAAPDRSRGRRTARALGAVTAVAVVAAAGTGAWYYQRLDHNITTFAPEGIASSRPPAAAPAPTGGRPVNVLLLGSDTREDGNGALGGGDEGVGHSDTAILLHVYADHKHAVGVSIPRDTLVTVPSCRLPDGSWSRQRTNQMFNSAFTVGEFKNGNPACTQNTVETLTGLRVDHTLVVDFKGFAAITSAVDGVDVCVPNDVDSYGIHLTKGRQTVSGQQAVDYVRARHGLGDSSDIGRMLRQQAFMSSLIKKIQGRGFDLTTLLPLADAATKSLTVDPELGSPYKLAEFAQSLQDIPLSQIQFVTLPWRFQGARVAVVEPDASILWNLLRQDRTLDGRATGTGASATPAAPSPGTTPAPTATGPSATGSATALNTPVTVHNAAKSTGLAGRTALALRGRGYTDITIGADTPARRTTLIEYGPGGRAAAEQLALLYPGAELRADGTDGLVLTLGQDRAGADTAGVPGSDGGDGAEPDGAATGSPAGSSATDGPSIPGGVAAGGGPSAGTLPTGIPSGITDNTRPADADLCSDLDFG</sequence>
<dbReference type="InterPro" id="IPR027381">
    <property type="entry name" value="LytR/CpsA/Psr_C"/>
</dbReference>
<comment type="similarity">
    <text evidence="1">Belongs to the LytR/CpsA/Psr (LCP) family.</text>
</comment>
<dbReference type="Gene3D" id="3.40.630.190">
    <property type="entry name" value="LCP protein"/>
    <property type="match status" value="1"/>
</dbReference>
<feature type="domain" description="LytR/CpsA/Psr regulator C-terminal" evidence="5">
    <location>
        <begin position="410"/>
        <end position="490"/>
    </location>
</feature>
<dbReference type="NCBIfam" id="TIGR00350">
    <property type="entry name" value="lytR_cpsA_psr"/>
    <property type="match status" value="1"/>
</dbReference>
<dbReference type="PANTHER" id="PTHR33392:SF6">
    <property type="entry name" value="POLYISOPRENYL-TEICHOIC ACID--PEPTIDOGLYCAN TEICHOIC ACID TRANSFERASE TAGU"/>
    <property type="match status" value="1"/>
</dbReference>
<dbReference type="eggNOG" id="COG1316">
    <property type="taxonomic scope" value="Bacteria"/>
</dbReference>
<dbReference type="Proteomes" id="UP000007076">
    <property type="component" value="Chromosome"/>
</dbReference>
<name>E4NAT6_KITSK</name>